<dbReference type="PROSITE" id="PS00061">
    <property type="entry name" value="ADH_SHORT"/>
    <property type="match status" value="1"/>
</dbReference>
<reference evidence="5" key="1">
    <citation type="submission" date="2017-05" db="EMBL/GenBank/DDBJ databases">
        <title>Complete and WGS of Bordetella genogroups.</title>
        <authorList>
            <person name="Spilker T."/>
            <person name="Lipuma J."/>
        </authorList>
    </citation>
    <scope>NUCLEOTIDE SEQUENCE [LARGE SCALE GENOMIC DNA]</scope>
    <source>
        <strain evidence="5">AU8256</strain>
    </source>
</reference>
<feature type="domain" description="Ketoreductase" evidence="3">
    <location>
        <begin position="7"/>
        <end position="192"/>
    </location>
</feature>
<evidence type="ECO:0000313" key="5">
    <source>
        <dbReference type="Proteomes" id="UP000215633"/>
    </source>
</evidence>
<dbReference type="PANTHER" id="PTHR42879">
    <property type="entry name" value="3-OXOACYL-(ACYL-CARRIER-PROTEIN) REDUCTASE"/>
    <property type="match status" value="1"/>
</dbReference>
<proteinExistence type="inferred from homology"/>
<dbReference type="NCBIfam" id="NF009093">
    <property type="entry name" value="PRK12429.1"/>
    <property type="match status" value="1"/>
</dbReference>
<evidence type="ECO:0000256" key="1">
    <source>
        <dbReference type="ARBA" id="ARBA00006484"/>
    </source>
</evidence>
<dbReference type="PRINTS" id="PR00081">
    <property type="entry name" value="GDHRDH"/>
</dbReference>
<keyword evidence="5" id="KW-1185">Reference proteome</keyword>
<dbReference type="FunFam" id="3.40.50.720:FF:000084">
    <property type="entry name" value="Short-chain dehydrogenase reductase"/>
    <property type="match status" value="1"/>
</dbReference>
<gene>
    <name evidence="4" type="ORF">CAL24_15020</name>
</gene>
<dbReference type="Proteomes" id="UP000215633">
    <property type="component" value="Unassembled WGS sequence"/>
</dbReference>
<dbReference type="InterPro" id="IPR057326">
    <property type="entry name" value="KR_dom"/>
</dbReference>
<dbReference type="Pfam" id="PF00106">
    <property type="entry name" value="adh_short"/>
    <property type="match status" value="1"/>
</dbReference>
<accession>A0A261VQP2</accession>
<protein>
    <submittedName>
        <fullName evidence="4">3-hydroxybutyrate dehydrogenase</fullName>
    </submittedName>
</protein>
<dbReference type="GO" id="GO:0003858">
    <property type="term" value="F:3-hydroxybutyrate dehydrogenase activity"/>
    <property type="evidence" value="ECO:0007669"/>
    <property type="project" value="InterPro"/>
</dbReference>
<dbReference type="NCBIfam" id="TIGR01963">
    <property type="entry name" value="PHB_DH"/>
    <property type="match status" value="1"/>
</dbReference>
<evidence type="ECO:0000313" key="4">
    <source>
        <dbReference type="EMBL" id="OZI76438.1"/>
    </source>
</evidence>
<comment type="similarity">
    <text evidence="1 2">Belongs to the short-chain dehydrogenases/reductases (SDR) family.</text>
</comment>
<organism evidence="4 5">
    <name type="scientific">Bordetella genomosp. 2</name>
    <dbReference type="NCBI Taxonomy" id="1983456"/>
    <lineage>
        <taxon>Bacteria</taxon>
        <taxon>Pseudomonadati</taxon>
        <taxon>Pseudomonadota</taxon>
        <taxon>Betaproteobacteria</taxon>
        <taxon>Burkholderiales</taxon>
        <taxon>Alcaligenaceae</taxon>
        <taxon>Bordetella</taxon>
    </lineage>
</organism>
<dbReference type="SUPFAM" id="SSF51735">
    <property type="entry name" value="NAD(P)-binding Rossmann-fold domains"/>
    <property type="match status" value="1"/>
</dbReference>
<dbReference type="Gene3D" id="3.40.50.720">
    <property type="entry name" value="NAD(P)-binding Rossmann-like Domain"/>
    <property type="match status" value="1"/>
</dbReference>
<comment type="caution">
    <text evidence="4">The sequence shown here is derived from an EMBL/GenBank/DDBJ whole genome shotgun (WGS) entry which is preliminary data.</text>
</comment>
<name>A0A261VQP2_9BORD</name>
<evidence type="ECO:0000259" key="3">
    <source>
        <dbReference type="SMART" id="SM00822"/>
    </source>
</evidence>
<dbReference type="PANTHER" id="PTHR42879:SF2">
    <property type="entry name" value="3-OXOACYL-[ACYL-CARRIER-PROTEIN] REDUCTASE FABG"/>
    <property type="match status" value="1"/>
</dbReference>
<evidence type="ECO:0000256" key="2">
    <source>
        <dbReference type="RuleBase" id="RU000363"/>
    </source>
</evidence>
<dbReference type="InterPro" id="IPR050259">
    <property type="entry name" value="SDR"/>
</dbReference>
<dbReference type="InterPro" id="IPR011294">
    <property type="entry name" value="3-OHbutyrate_DH"/>
</dbReference>
<dbReference type="RefSeq" id="WP_028354065.1">
    <property type="nucleotide sequence ID" value="NZ_NEVT01000006.1"/>
</dbReference>
<dbReference type="AlphaFoldDB" id="A0A261VQP2"/>
<dbReference type="GO" id="GO:0032787">
    <property type="term" value="P:monocarboxylic acid metabolic process"/>
    <property type="evidence" value="ECO:0007669"/>
    <property type="project" value="UniProtKB-ARBA"/>
</dbReference>
<dbReference type="SMART" id="SM00822">
    <property type="entry name" value="PKS_KR"/>
    <property type="match status" value="1"/>
</dbReference>
<dbReference type="EMBL" id="NEVT01000006">
    <property type="protein sequence ID" value="OZI76438.1"/>
    <property type="molecule type" value="Genomic_DNA"/>
</dbReference>
<sequence>MALLKGRVALVTGSTSGIGLALARRLADAGAHLVLNGLASAAEAEALCDHFAQQHGDRPEFAPCDLRDYRQIEQMIAGLNRRHGALDILVNNAGIQHVSPIAEFSPQIWQDMLAVNLSASFHTIRTALPAMRERGWGRIINMASISGLRGRAGKAGYNATKHGLIGLTKSVALETAPTAITCNAICPGWVHTPLVQKQIDALATREGLDNDAATQRLIGLRQPSGRFVTVEQIAELAVFFCSPAAAEVRGVAWAMDGGTTAQ</sequence>
<dbReference type="InterPro" id="IPR020904">
    <property type="entry name" value="Sc_DH/Rdtase_CS"/>
</dbReference>
<dbReference type="InterPro" id="IPR002347">
    <property type="entry name" value="SDR_fam"/>
</dbReference>
<dbReference type="InterPro" id="IPR036291">
    <property type="entry name" value="NAD(P)-bd_dom_sf"/>
</dbReference>
<dbReference type="PRINTS" id="PR00080">
    <property type="entry name" value="SDRFAMILY"/>
</dbReference>